<feature type="domain" description="RGS" evidence="2">
    <location>
        <begin position="82"/>
        <end position="193"/>
    </location>
</feature>
<organism evidence="3 4">
    <name type="scientific">Dactylonectria estremocensis</name>
    <dbReference type="NCBI Taxonomy" id="1079267"/>
    <lineage>
        <taxon>Eukaryota</taxon>
        <taxon>Fungi</taxon>
        <taxon>Dikarya</taxon>
        <taxon>Ascomycota</taxon>
        <taxon>Pezizomycotina</taxon>
        <taxon>Sordariomycetes</taxon>
        <taxon>Hypocreomycetidae</taxon>
        <taxon>Hypocreales</taxon>
        <taxon>Nectriaceae</taxon>
        <taxon>Dactylonectria</taxon>
    </lineage>
</organism>
<dbReference type="AlphaFoldDB" id="A0A9P9ECD9"/>
<feature type="compositionally biased region" description="Pro residues" evidence="1">
    <location>
        <begin position="246"/>
        <end position="256"/>
    </location>
</feature>
<dbReference type="PANTHER" id="PTHR10845:SF267">
    <property type="entry name" value="REGULATOR OF G PROTEIN SIGNALING DOMAIN PROTEIN (AFU_ORTHOLOGUE AFUA_6G06860)"/>
    <property type="match status" value="1"/>
</dbReference>
<dbReference type="InterPro" id="IPR016137">
    <property type="entry name" value="RGS"/>
</dbReference>
<dbReference type="InterPro" id="IPR036305">
    <property type="entry name" value="RGS_sf"/>
</dbReference>
<gene>
    <name evidence="3" type="ORF">B0J13DRAFT_641494</name>
</gene>
<keyword evidence="4" id="KW-1185">Reference proteome</keyword>
<dbReference type="Gene3D" id="1.10.167.10">
    <property type="entry name" value="Regulator of G-protein Signalling 4, domain 2"/>
    <property type="match status" value="1"/>
</dbReference>
<dbReference type="OrthoDB" id="10266999at2759"/>
<dbReference type="Proteomes" id="UP000717696">
    <property type="component" value="Unassembled WGS sequence"/>
</dbReference>
<dbReference type="CDD" id="cd07440">
    <property type="entry name" value="RGS"/>
    <property type="match status" value="1"/>
</dbReference>
<dbReference type="Pfam" id="PF00615">
    <property type="entry name" value="RGS"/>
    <property type="match status" value="1"/>
</dbReference>
<name>A0A9P9ECD9_9HYPO</name>
<dbReference type="PROSITE" id="PS50132">
    <property type="entry name" value="RGS"/>
    <property type="match status" value="1"/>
</dbReference>
<feature type="region of interest" description="Disordered" evidence="1">
    <location>
        <begin position="197"/>
        <end position="273"/>
    </location>
</feature>
<dbReference type="SUPFAM" id="SSF48097">
    <property type="entry name" value="Regulator of G-protein signaling, RGS"/>
    <property type="match status" value="1"/>
</dbReference>
<feature type="region of interest" description="Disordered" evidence="1">
    <location>
        <begin position="1"/>
        <end position="35"/>
    </location>
</feature>
<evidence type="ECO:0000259" key="2">
    <source>
        <dbReference type="PROSITE" id="PS50132"/>
    </source>
</evidence>
<dbReference type="SMART" id="SM00315">
    <property type="entry name" value="RGS"/>
    <property type="match status" value="1"/>
</dbReference>
<feature type="region of interest" description="Disordered" evidence="1">
    <location>
        <begin position="43"/>
        <end position="62"/>
    </location>
</feature>
<feature type="region of interest" description="Disordered" evidence="1">
    <location>
        <begin position="288"/>
        <end position="358"/>
    </location>
</feature>
<evidence type="ECO:0000256" key="1">
    <source>
        <dbReference type="SAM" id="MobiDB-lite"/>
    </source>
</evidence>
<evidence type="ECO:0000313" key="4">
    <source>
        <dbReference type="Proteomes" id="UP000717696"/>
    </source>
</evidence>
<proteinExistence type="predicted"/>
<dbReference type="InterPro" id="IPR044926">
    <property type="entry name" value="RGS_subdomain_2"/>
</dbReference>
<dbReference type="PANTHER" id="PTHR10845">
    <property type="entry name" value="REGULATOR OF G PROTEIN SIGNALING"/>
    <property type="match status" value="1"/>
</dbReference>
<evidence type="ECO:0000313" key="3">
    <source>
        <dbReference type="EMBL" id="KAH7134842.1"/>
    </source>
</evidence>
<feature type="compositionally biased region" description="Polar residues" evidence="1">
    <location>
        <begin position="291"/>
        <end position="316"/>
    </location>
</feature>
<dbReference type="EMBL" id="JAGMUU010000017">
    <property type="protein sequence ID" value="KAH7134842.1"/>
    <property type="molecule type" value="Genomic_DNA"/>
</dbReference>
<reference evidence="3" key="1">
    <citation type="journal article" date="2021" name="Nat. Commun.">
        <title>Genetic determinants of endophytism in the Arabidopsis root mycobiome.</title>
        <authorList>
            <person name="Mesny F."/>
            <person name="Miyauchi S."/>
            <person name="Thiergart T."/>
            <person name="Pickel B."/>
            <person name="Atanasova L."/>
            <person name="Karlsson M."/>
            <person name="Huettel B."/>
            <person name="Barry K.W."/>
            <person name="Haridas S."/>
            <person name="Chen C."/>
            <person name="Bauer D."/>
            <person name="Andreopoulos W."/>
            <person name="Pangilinan J."/>
            <person name="LaButti K."/>
            <person name="Riley R."/>
            <person name="Lipzen A."/>
            <person name="Clum A."/>
            <person name="Drula E."/>
            <person name="Henrissat B."/>
            <person name="Kohler A."/>
            <person name="Grigoriev I.V."/>
            <person name="Martin F.M."/>
            <person name="Hacquard S."/>
        </authorList>
    </citation>
    <scope>NUCLEOTIDE SEQUENCE</scope>
    <source>
        <strain evidence="3">MPI-CAGE-AT-0021</strain>
    </source>
</reference>
<comment type="caution">
    <text evidence="3">The sequence shown here is derived from an EMBL/GenBank/DDBJ whole genome shotgun (WGS) entry which is preliminary data.</text>
</comment>
<accession>A0A9P9ECD9</accession>
<sequence>MGKSRMWRQSPEYMSPIPQPPSPQPSSAFEGFFDVDTPPSRPLSEAFISGTSTPTGAMGSRPPTLTEILLDVSQPPWTLSAFMAYLSQNHCMETLEFTLDAQRYSAFYNELMLDAETRCRDNDDRVCSLWEKLMQVYIIPCAPREVNIPAHVRDHLLSLPCGPSPPHPSQLDEAGRIIYELMNDSLLVPFLESVASVQSDGPSDDSASPRFAPHNRMSGPVRSSTSMQGLESESYSYDSDCNSPPTMEPMTPPTTPPTSEWTFNNSSPGSLQRAVAAHNKGWKKMGAKLQAASSPVSPTIQAKWTSDASHGISDSESLYHGRQSLGHPTVEDELASNSDLGQDSEHWDGATAKSTNRGAQSLSLVKKSIRVRTRMLVDKTVEPVAAYYHPIRAFSVNSLKDLSPIVTSSHRSSVMALQPAQEMEIDAEEQSRLWVGPREFTDFSHYLPNPSASCESMTTSATTVDSQGSSPPPMEAAQDDVYGWEAELDRRECQDADACDTIALTYRRANGTRSKLLQRVFTAVSAGNSPSKSDSFN</sequence>
<protein>
    <recommendedName>
        <fullName evidence="2">RGS domain-containing protein</fullName>
    </recommendedName>
</protein>
<feature type="compositionally biased region" description="Polar residues" evidence="1">
    <location>
        <begin position="261"/>
        <end position="270"/>
    </location>
</feature>
<feature type="compositionally biased region" description="Polar residues" evidence="1">
    <location>
        <begin position="221"/>
        <end position="242"/>
    </location>
</feature>